<dbReference type="EMBL" id="PUFN01000024">
    <property type="protein sequence ID" value="TDG70688.1"/>
    <property type="molecule type" value="Genomic_DNA"/>
</dbReference>
<dbReference type="NCBIfam" id="TIGR00099">
    <property type="entry name" value="Cof-subfamily"/>
    <property type="match status" value="1"/>
</dbReference>
<dbReference type="PANTHER" id="PTHR10000">
    <property type="entry name" value="PHOSPHOSERINE PHOSPHATASE"/>
    <property type="match status" value="1"/>
</dbReference>
<dbReference type="InterPro" id="IPR036412">
    <property type="entry name" value="HAD-like_sf"/>
</dbReference>
<dbReference type="GO" id="GO:0000287">
    <property type="term" value="F:magnesium ion binding"/>
    <property type="evidence" value="ECO:0007669"/>
    <property type="project" value="TreeGrafter"/>
</dbReference>
<dbReference type="GO" id="GO:0005829">
    <property type="term" value="C:cytosol"/>
    <property type="evidence" value="ECO:0007669"/>
    <property type="project" value="TreeGrafter"/>
</dbReference>
<dbReference type="CDD" id="cd07516">
    <property type="entry name" value="HAD_Pase"/>
    <property type="match status" value="1"/>
</dbReference>
<accession>A0A4R5NCE5</accession>
<dbReference type="Gene3D" id="3.40.50.1000">
    <property type="entry name" value="HAD superfamily/HAD-like"/>
    <property type="match status" value="1"/>
</dbReference>
<dbReference type="SUPFAM" id="SSF56784">
    <property type="entry name" value="HAD-like"/>
    <property type="match status" value="1"/>
</dbReference>
<evidence type="ECO:0000313" key="1">
    <source>
        <dbReference type="EMBL" id="TDG70688.1"/>
    </source>
</evidence>
<dbReference type="SFLD" id="SFLDG01140">
    <property type="entry name" value="C2.B:_Phosphomannomutase_and_P"/>
    <property type="match status" value="1"/>
</dbReference>
<dbReference type="Pfam" id="PF08282">
    <property type="entry name" value="Hydrolase_3"/>
    <property type="match status" value="1"/>
</dbReference>
<dbReference type="Gene3D" id="3.30.1240.10">
    <property type="match status" value="1"/>
</dbReference>
<name>A0A4R5NCE5_9LACO</name>
<dbReference type="SFLD" id="SFLDS00003">
    <property type="entry name" value="Haloacid_Dehalogenase"/>
    <property type="match status" value="1"/>
</dbReference>
<comment type="caution">
    <text evidence="1">The sequence shown here is derived from an EMBL/GenBank/DDBJ whole genome shotgun (WGS) entry which is preliminary data.</text>
</comment>
<dbReference type="PANTHER" id="PTHR10000:SF8">
    <property type="entry name" value="HAD SUPERFAMILY HYDROLASE-LIKE, TYPE 3"/>
    <property type="match status" value="1"/>
</dbReference>
<sequence length="278" mass="31097">MIIRVGRAVPTLFYFKKWEISMKYRLVGIDMDNTLLNDSKEITDLNKESIRKALNQGCKIVLCSGRFHKEMIDYADILGIKGSNQYLITNGGAVIENANGQKIIQTTLSNNDCEKISSWLSQNNISYQLVEINGQEFSFNNWLNFQNNNRGLGIAKVLLEDDKSGLDNISKMIHQVFDENYYVVRPADEFLEILPKGVNKGIAIEKLAKKLNVDMQQVLTIGDMDNDIPMIEVAGKGIAMSNAVDIVKQVADDITLDNNNSGVGVAISKFVLNEDINK</sequence>
<dbReference type="AlphaFoldDB" id="A0A4R5NCE5"/>
<dbReference type="OrthoDB" id="9790031at2"/>
<gene>
    <name evidence="1" type="ORF">C5L30_001479</name>
</gene>
<dbReference type="InterPro" id="IPR000150">
    <property type="entry name" value="Cof"/>
</dbReference>
<organism evidence="1 2">
    <name type="scientific">Companilactobacillus farciminis</name>
    <dbReference type="NCBI Taxonomy" id="1612"/>
    <lineage>
        <taxon>Bacteria</taxon>
        <taxon>Bacillati</taxon>
        <taxon>Bacillota</taxon>
        <taxon>Bacilli</taxon>
        <taxon>Lactobacillales</taxon>
        <taxon>Lactobacillaceae</taxon>
        <taxon>Companilactobacillus</taxon>
    </lineage>
</organism>
<proteinExistence type="predicted"/>
<evidence type="ECO:0000313" key="2">
    <source>
        <dbReference type="Proteomes" id="UP000295257"/>
    </source>
</evidence>
<protein>
    <recommendedName>
        <fullName evidence="3">Haloacid dehalogenase</fullName>
    </recommendedName>
</protein>
<dbReference type="InterPro" id="IPR023214">
    <property type="entry name" value="HAD_sf"/>
</dbReference>
<dbReference type="GO" id="GO:0016791">
    <property type="term" value="F:phosphatase activity"/>
    <property type="evidence" value="ECO:0007669"/>
    <property type="project" value="UniProtKB-ARBA"/>
</dbReference>
<keyword evidence="2" id="KW-1185">Reference proteome</keyword>
<dbReference type="Proteomes" id="UP000295257">
    <property type="component" value="Unassembled WGS sequence"/>
</dbReference>
<dbReference type="InterPro" id="IPR006379">
    <property type="entry name" value="HAD-SF_hydro_IIB"/>
</dbReference>
<evidence type="ECO:0008006" key="3">
    <source>
        <dbReference type="Google" id="ProtNLM"/>
    </source>
</evidence>
<reference evidence="1 2" key="1">
    <citation type="journal article" date="2019" name="Appl. Microbiol. Biotechnol.">
        <title>Uncovering carbohydrate metabolism through a genotype-phenotype association study of 56 lactic acid bacteria genomes.</title>
        <authorList>
            <person name="Buron-Moles G."/>
            <person name="Chailyan A."/>
            <person name="Dolejs I."/>
            <person name="Forster J."/>
            <person name="Miks M.H."/>
        </authorList>
    </citation>
    <scope>NUCLEOTIDE SEQUENCE [LARGE SCALE GENOMIC DNA]</scope>
    <source>
        <strain evidence="1 2">ATCC 29644</strain>
    </source>
</reference>
<dbReference type="NCBIfam" id="TIGR01484">
    <property type="entry name" value="HAD-SF-IIB"/>
    <property type="match status" value="1"/>
</dbReference>